<dbReference type="GO" id="GO:0016705">
    <property type="term" value="F:oxidoreductase activity, acting on paired donors, with incorporation or reduction of molecular oxygen"/>
    <property type="evidence" value="ECO:0007669"/>
    <property type="project" value="InterPro"/>
</dbReference>
<dbReference type="Pfam" id="PF00067">
    <property type="entry name" value="p450"/>
    <property type="match status" value="1"/>
</dbReference>
<keyword evidence="5" id="KW-0503">Monooxygenase</keyword>
<feature type="non-terminal residue" evidence="6">
    <location>
        <position position="1"/>
    </location>
</feature>
<protein>
    <recommendedName>
        <fullName evidence="8">Cytochrome P450</fullName>
    </recommendedName>
</protein>
<gene>
    <name evidence="6" type="ORF">OSB1V03_LOCUS11841</name>
</gene>
<keyword evidence="3" id="KW-0560">Oxidoreductase</keyword>
<comment type="similarity">
    <text evidence="1">Belongs to the cytochrome P450 family.</text>
</comment>
<dbReference type="EMBL" id="OC864038">
    <property type="protein sequence ID" value="CAD7631432.1"/>
    <property type="molecule type" value="Genomic_DNA"/>
</dbReference>
<dbReference type="GO" id="GO:0005506">
    <property type="term" value="F:iron ion binding"/>
    <property type="evidence" value="ECO:0007669"/>
    <property type="project" value="InterPro"/>
</dbReference>
<evidence type="ECO:0000256" key="1">
    <source>
        <dbReference type="ARBA" id="ARBA00010617"/>
    </source>
</evidence>
<dbReference type="InterPro" id="IPR036396">
    <property type="entry name" value="Cyt_P450_sf"/>
</dbReference>
<sequence length="79" mass="9218">GTDTIYTTLVWNLLFMVYYSDWQQIMRNEVNNRLGDRAPVVADKHHLHCVMAFIYETIRWRNAGIMGAPHMTFSDTILG</sequence>
<reference evidence="6" key="1">
    <citation type="submission" date="2020-11" db="EMBL/GenBank/DDBJ databases">
        <authorList>
            <person name="Tran Van P."/>
        </authorList>
    </citation>
    <scope>NUCLEOTIDE SEQUENCE</scope>
</reference>
<proteinExistence type="inferred from homology"/>
<dbReference type="EMBL" id="CAJPIZ010009463">
    <property type="protein sequence ID" value="CAG2111862.1"/>
    <property type="molecule type" value="Genomic_DNA"/>
</dbReference>
<evidence type="ECO:0000256" key="4">
    <source>
        <dbReference type="ARBA" id="ARBA00023004"/>
    </source>
</evidence>
<evidence type="ECO:0000313" key="7">
    <source>
        <dbReference type="Proteomes" id="UP000759131"/>
    </source>
</evidence>
<dbReference type="PANTHER" id="PTHR46300:SF2">
    <property type="entry name" value="CYTOCHROME P450 MONOOXYGENASE ALNH-RELATED"/>
    <property type="match status" value="1"/>
</dbReference>
<dbReference type="GO" id="GO:0020037">
    <property type="term" value="F:heme binding"/>
    <property type="evidence" value="ECO:0007669"/>
    <property type="project" value="InterPro"/>
</dbReference>
<dbReference type="Proteomes" id="UP000759131">
    <property type="component" value="Unassembled WGS sequence"/>
</dbReference>
<dbReference type="AlphaFoldDB" id="A0A7R9KZZ8"/>
<dbReference type="InterPro" id="IPR050364">
    <property type="entry name" value="Cytochrome_P450_fung"/>
</dbReference>
<evidence type="ECO:0000313" key="6">
    <source>
        <dbReference type="EMBL" id="CAD7631432.1"/>
    </source>
</evidence>
<dbReference type="OrthoDB" id="6156028at2759"/>
<organism evidence="6">
    <name type="scientific">Medioppia subpectinata</name>
    <dbReference type="NCBI Taxonomy" id="1979941"/>
    <lineage>
        <taxon>Eukaryota</taxon>
        <taxon>Metazoa</taxon>
        <taxon>Ecdysozoa</taxon>
        <taxon>Arthropoda</taxon>
        <taxon>Chelicerata</taxon>
        <taxon>Arachnida</taxon>
        <taxon>Acari</taxon>
        <taxon>Acariformes</taxon>
        <taxon>Sarcoptiformes</taxon>
        <taxon>Oribatida</taxon>
        <taxon>Brachypylina</taxon>
        <taxon>Oppioidea</taxon>
        <taxon>Oppiidae</taxon>
        <taxon>Medioppia</taxon>
    </lineage>
</organism>
<keyword evidence="4" id="KW-0408">Iron</keyword>
<evidence type="ECO:0000256" key="3">
    <source>
        <dbReference type="ARBA" id="ARBA00023002"/>
    </source>
</evidence>
<evidence type="ECO:0008006" key="8">
    <source>
        <dbReference type="Google" id="ProtNLM"/>
    </source>
</evidence>
<accession>A0A7R9KZZ8</accession>
<evidence type="ECO:0000256" key="2">
    <source>
        <dbReference type="ARBA" id="ARBA00022723"/>
    </source>
</evidence>
<dbReference type="InterPro" id="IPR001128">
    <property type="entry name" value="Cyt_P450"/>
</dbReference>
<keyword evidence="2" id="KW-0479">Metal-binding</keyword>
<dbReference type="PANTHER" id="PTHR46300">
    <property type="entry name" value="P450, PUTATIVE (EUROFUNG)-RELATED-RELATED"/>
    <property type="match status" value="1"/>
</dbReference>
<dbReference type="Gene3D" id="1.10.630.10">
    <property type="entry name" value="Cytochrome P450"/>
    <property type="match status" value="1"/>
</dbReference>
<name>A0A7R9KZZ8_9ACAR</name>
<dbReference type="GO" id="GO:0004497">
    <property type="term" value="F:monooxygenase activity"/>
    <property type="evidence" value="ECO:0007669"/>
    <property type="project" value="UniProtKB-KW"/>
</dbReference>
<evidence type="ECO:0000256" key="5">
    <source>
        <dbReference type="ARBA" id="ARBA00023033"/>
    </source>
</evidence>
<keyword evidence="7" id="KW-1185">Reference proteome</keyword>
<dbReference type="SUPFAM" id="SSF48264">
    <property type="entry name" value="Cytochrome P450"/>
    <property type="match status" value="1"/>
</dbReference>